<keyword evidence="6" id="KW-1185">Reference proteome</keyword>
<evidence type="ECO:0000256" key="1">
    <source>
        <dbReference type="ARBA" id="ARBA00022737"/>
    </source>
</evidence>
<feature type="domain" description="NB-ARC" evidence="3">
    <location>
        <begin position="13"/>
        <end position="180"/>
    </location>
</feature>
<evidence type="ECO:0000313" key="5">
    <source>
        <dbReference type="EMBL" id="RDY12250.1"/>
    </source>
</evidence>
<dbReference type="PANTHER" id="PTHR23155:SF955">
    <property type="entry name" value="AAA+ ATPASE DOMAIN-CONTAINING PROTEIN"/>
    <property type="match status" value="1"/>
</dbReference>
<dbReference type="PANTHER" id="PTHR23155">
    <property type="entry name" value="DISEASE RESISTANCE PROTEIN RP"/>
    <property type="match status" value="1"/>
</dbReference>
<dbReference type="InterPro" id="IPR044974">
    <property type="entry name" value="Disease_R_plants"/>
</dbReference>
<evidence type="ECO:0000259" key="3">
    <source>
        <dbReference type="Pfam" id="PF00931"/>
    </source>
</evidence>
<dbReference type="STRING" id="157652.A0A371IB54"/>
<dbReference type="Gene3D" id="3.80.10.10">
    <property type="entry name" value="Ribonuclease Inhibitor"/>
    <property type="match status" value="1"/>
</dbReference>
<sequence>MSSSGAVSIPIFDEDVELVSKHLLSDEERRSITTVVGIEGTGKTTLAKLIIDNKEIKDRFTCRVWMKVPPSYTLELLMELTAKAAAIQIRKGNMKFPKDWSLEDSIFTLRVMMGLKYLIVVDGLPTRYFMDLLTKTIPDMKTASRILLLSPNANIVMPQDYFYPLRLLDDERSRILLRRKMKVEIPSIALEKYIVAKCEGLPMKILKMSKLLSGLGLEEWSSELEKKEPYEGYNRWSELLDIHTNLREMLCYFELYPADLEIPTRRLLAVWVAGGAVREGKDPPEVAVEGFLSEMINLNMLQIAKKKANGKPKTCRLLNDFRQFLKTDEGQYVKGLPFRRVADRLDQDNINQTDSIHNCIFNFQSFHEVGDYLYQCRLKNCVARLWVLDLEGLYTPNLPENISTTLTELKYLSLRKTYLESFPSFLSTLPKLQTLDLKHTRIPTLILTRSIWNVHLKYLFLTDTYRTIFPYHPPPSDLKTLRGLFVDQTTPLKGGLDQLVNITKLGIAFRSGQEGMESQLDTVADWIANLKNLQSLKLKSRDEEGQPWNLHLNSLKNHKQLTDVYLLGRLTSPSILSQFPTSLSELTLSDSKLEDDPMQILKALPNLRWLSLRHESYMGKKLVCNSNSFPRLNLLKVLNLKHLEELNIEEKALRSLRNLKIRSCPCMKILPRGLEYVNNLLQLKLVDMPTEITTDQINIPPNCELLALALTSNFVYNTLSPYGHQY</sequence>
<dbReference type="Pfam" id="PF00931">
    <property type="entry name" value="NB-ARC"/>
    <property type="match status" value="1"/>
</dbReference>
<feature type="non-terminal residue" evidence="5">
    <location>
        <position position="1"/>
    </location>
</feature>
<dbReference type="SUPFAM" id="SSF52058">
    <property type="entry name" value="L domain-like"/>
    <property type="match status" value="1"/>
</dbReference>
<feature type="domain" description="Disease resistance R13L4/SHOC-2-like LRR" evidence="4">
    <location>
        <begin position="384"/>
        <end position="669"/>
    </location>
</feature>
<dbReference type="InterPro" id="IPR036388">
    <property type="entry name" value="WH-like_DNA-bd_sf"/>
</dbReference>
<dbReference type="OrthoDB" id="1405796at2759"/>
<reference evidence="5" key="1">
    <citation type="submission" date="2018-05" db="EMBL/GenBank/DDBJ databases">
        <title>Draft genome of Mucuna pruriens seed.</title>
        <authorList>
            <person name="Nnadi N.E."/>
            <person name="Vos R."/>
            <person name="Hasami M.H."/>
            <person name="Devisetty U.K."/>
            <person name="Aguiy J.C."/>
        </authorList>
    </citation>
    <scope>NUCLEOTIDE SEQUENCE [LARGE SCALE GENOMIC DNA]</scope>
    <source>
        <strain evidence="5">JCA_2017</strain>
    </source>
</reference>
<dbReference type="Proteomes" id="UP000257109">
    <property type="component" value="Unassembled WGS sequence"/>
</dbReference>
<evidence type="ECO:0000256" key="2">
    <source>
        <dbReference type="ARBA" id="ARBA00022821"/>
    </source>
</evidence>
<dbReference type="AlphaFoldDB" id="A0A371IB54"/>
<dbReference type="InterPro" id="IPR055414">
    <property type="entry name" value="LRR_R13L4/SHOC2-like"/>
</dbReference>
<proteinExistence type="predicted"/>
<dbReference type="Pfam" id="PF23598">
    <property type="entry name" value="LRR_14"/>
    <property type="match status" value="1"/>
</dbReference>
<gene>
    <name evidence="5" type="primary">RPM1</name>
    <name evidence="5" type="ORF">CR513_02982</name>
</gene>
<accession>A0A371IB54</accession>
<dbReference type="InterPro" id="IPR027417">
    <property type="entry name" value="P-loop_NTPase"/>
</dbReference>
<organism evidence="5 6">
    <name type="scientific">Mucuna pruriens</name>
    <name type="common">Velvet bean</name>
    <name type="synonym">Dolichos pruriens</name>
    <dbReference type="NCBI Taxonomy" id="157652"/>
    <lineage>
        <taxon>Eukaryota</taxon>
        <taxon>Viridiplantae</taxon>
        <taxon>Streptophyta</taxon>
        <taxon>Embryophyta</taxon>
        <taxon>Tracheophyta</taxon>
        <taxon>Spermatophyta</taxon>
        <taxon>Magnoliopsida</taxon>
        <taxon>eudicotyledons</taxon>
        <taxon>Gunneridae</taxon>
        <taxon>Pentapetalae</taxon>
        <taxon>rosids</taxon>
        <taxon>fabids</taxon>
        <taxon>Fabales</taxon>
        <taxon>Fabaceae</taxon>
        <taxon>Papilionoideae</taxon>
        <taxon>50 kb inversion clade</taxon>
        <taxon>NPAAA clade</taxon>
        <taxon>indigoferoid/millettioid clade</taxon>
        <taxon>Phaseoleae</taxon>
        <taxon>Mucuna</taxon>
    </lineage>
</organism>
<protein>
    <submittedName>
        <fullName evidence="5">Disease resistance protein RPM1</fullName>
    </submittedName>
</protein>
<evidence type="ECO:0000259" key="4">
    <source>
        <dbReference type="Pfam" id="PF23598"/>
    </source>
</evidence>
<dbReference type="SUPFAM" id="SSF52540">
    <property type="entry name" value="P-loop containing nucleoside triphosphate hydrolases"/>
    <property type="match status" value="1"/>
</dbReference>
<keyword evidence="1" id="KW-0677">Repeat</keyword>
<dbReference type="Gene3D" id="1.10.10.10">
    <property type="entry name" value="Winged helix-like DNA-binding domain superfamily/Winged helix DNA-binding domain"/>
    <property type="match status" value="1"/>
</dbReference>
<dbReference type="GO" id="GO:0043531">
    <property type="term" value="F:ADP binding"/>
    <property type="evidence" value="ECO:0007669"/>
    <property type="project" value="InterPro"/>
</dbReference>
<dbReference type="EMBL" id="QJKJ01000502">
    <property type="protein sequence ID" value="RDY12250.1"/>
    <property type="molecule type" value="Genomic_DNA"/>
</dbReference>
<dbReference type="GO" id="GO:0098542">
    <property type="term" value="P:defense response to other organism"/>
    <property type="evidence" value="ECO:0007669"/>
    <property type="project" value="TreeGrafter"/>
</dbReference>
<comment type="caution">
    <text evidence="5">The sequence shown here is derived from an EMBL/GenBank/DDBJ whole genome shotgun (WGS) entry which is preliminary data.</text>
</comment>
<dbReference type="Gene3D" id="3.40.50.300">
    <property type="entry name" value="P-loop containing nucleotide triphosphate hydrolases"/>
    <property type="match status" value="1"/>
</dbReference>
<dbReference type="PRINTS" id="PR00364">
    <property type="entry name" value="DISEASERSIST"/>
</dbReference>
<dbReference type="InterPro" id="IPR002182">
    <property type="entry name" value="NB-ARC"/>
</dbReference>
<name>A0A371IB54_MUCPR</name>
<keyword evidence="2" id="KW-0611">Plant defense</keyword>
<evidence type="ECO:0000313" key="6">
    <source>
        <dbReference type="Proteomes" id="UP000257109"/>
    </source>
</evidence>
<dbReference type="InterPro" id="IPR032675">
    <property type="entry name" value="LRR_dom_sf"/>
</dbReference>